<evidence type="ECO:0000259" key="2">
    <source>
        <dbReference type="Pfam" id="PF13581"/>
    </source>
</evidence>
<dbReference type="InterPro" id="IPR050267">
    <property type="entry name" value="Anti-sigma-factor_SerPK"/>
</dbReference>
<comment type="caution">
    <text evidence="3">The sequence shown here is derived from an EMBL/GenBank/DDBJ whole genome shotgun (WGS) entry which is preliminary data.</text>
</comment>
<dbReference type="OrthoDB" id="5184914at2"/>
<keyword evidence="4" id="KW-1185">Reference proteome</keyword>
<dbReference type="EMBL" id="VIWX01000002">
    <property type="protein sequence ID" value="TWF95289.1"/>
    <property type="molecule type" value="Genomic_DNA"/>
</dbReference>
<evidence type="ECO:0000313" key="4">
    <source>
        <dbReference type="Proteomes" id="UP000316184"/>
    </source>
</evidence>
<protein>
    <submittedName>
        <fullName evidence="3">Serine/threonine-protein kinase RsbW</fullName>
    </submittedName>
</protein>
<dbReference type="CDD" id="cd16936">
    <property type="entry name" value="HATPase_RsbW-like"/>
    <property type="match status" value="1"/>
</dbReference>
<dbReference type="InterPro" id="IPR036890">
    <property type="entry name" value="HATPase_C_sf"/>
</dbReference>
<keyword evidence="1" id="KW-0723">Serine/threonine-protein kinase</keyword>
<accession>A0A561U7E8</accession>
<keyword evidence="3" id="KW-0808">Transferase</keyword>
<dbReference type="InterPro" id="IPR003594">
    <property type="entry name" value="HATPase_dom"/>
</dbReference>
<evidence type="ECO:0000256" key="1">
    <source>
        <dbReference type="ARBA" id="ARBA00022527"/>
    </source>
</evidence>
<dbReference type="RefSeq" id="WP_145738291.1">
    <property type="nucleotide sequence ID" value="NZ_VIWX01000002.1"/>
</dbReference>
<dbReference type="GO" id="GO:0004674">
    <property type="term" value="F:protein serine/threonine kinase activity"/>
    <property type="evidence" value="ECO:0007669"/>
    <property type="project" value="UniProtKB-KW"/>
</dbReference>
<gene>
    <name evidence="3" type="ORF">FHU35_12283</name>
</gene>
<keyword evidence="3" id="KW-0418">Kinase</keyword>
<sequence>MAPGQSGGPDADREVVANLHRQRVPASADVLPVLRDELDQWARSAGLNDRVIDSLALASYEAMANAVEHAYDGAPGPLDVEAALREEAVEVTITDHGSWQTPSKSAAERRRGLPLIHRLADEAVVTSGEDGTRVLMRWDTARSDRGEPLPG</sequence>
<reference evidence="3 4" key="1">
    <citation type="submission" date="2019-06" db="EMBL/GenBank/DDBJ databases">
        <title>Sequencing the genomes of 1000 actinobacteria strains.</title>
        <authorList>
            <person name="Klenk H.-P."/>
        </authorList>
    </citation>
    <scope>NUCLEOTIDE SEQUENCE [LARGE SCALE GENOMIC DNA]</scope>
    <source>
        <strain evidence="3 4">DSM 46699</strain>
    </source>
</reference>
<dbReference type="Proteomes" id="UP000316184">
    <property type="component" value="Unassembled WGS sequence"/>
</dbReference>
<name>A0A561U7E8_9PSEU</name>
<proteinExistence type="predicted"/>
<feature type="domain" description="Histidine kinase/HSP90-like ATPase" evidence="2">
    <location>
        <begin position="25"/>
        <end position="138"/>
    </location>
</feature>
<evidence type="ECO:0000313" key="3">
    <source>
        <dbReference type="EMBL" id="TWF95289.1"/>
    </source>
</evidence>
<dbReference type="PANTHER" id="PTHR35526:SF3">
    <property type="entry name" value="ANTI-SIGMA-F FACTOR RSBW"/>
    <property type="match status" value="1"/>
</dbReference>
<dbReference type="SUPFAM" id="SSF55874">
    <property type="entry name" value="ATPase domain of HSP90 chaperone/DNA topoisomerase II/histidine kinase"/>
    <property type="match status" value="1"/>
</dbReference>
<dbReference type="PANTHER" id="PTHR35526">
    <property type="entry name" value="ANTI-SIGMA-F FACTOR RSBW-RELATED"/>
    <property type="match status" value="1"/>
</dbReference>
<dbReference type="Gene3D" id="3.30.565.10">
    <property type="entry name" value="Histidine kinase-like ATPase, C-terminal domain"/>
    <property type="match status" value="1"/>
</dbReference>
<dbReference type="Pfam" id="PF13581">
    <property type="entry name" value="HATPase_c_2"/>
    <property type="match status" value="1"/>
</dbReference>
<organism evidence="3 4">
    <name type="scientific">Saccharopolyspora dendranthemae</name>
    <dbReference type="NCBI Taxonomy" id="1181886"/>
    <lineage>
        <taxon>Bacteria</taxon>
        <taxon>Bacillati</taxon>
        <taxon>Actinomycetota</taxon>
        <taxon>Actinomycetes</taxon>
        <taxon>Pseudonocardiales</taxon>
        <taxon>Pseudonocardiaceae</taxon>
        <taxon>Saccharopolyspora</taxon>
    </lineage>
</organism>
<dbReference type="AlphaFoldDB" id="A0A561U7E8"/>